<feature type="compositionally biased region" description="Polar residues" evidence="1">
    <location>
        <begin position="86"/>
        <end position="97"/>
    </location>
</feature>
<organism evidence="2 3">
    <name type="scientific">Diploscapter pachys</name>
    <dbReference type="NCBI Taxonomy" id="2018661"/>
    <lineage>
        <taxon>Eukaryota</taxon>
        <taxon>Metazoa</taxon>
        <taxon>Ecdysozoa</taxon>
        <taxon>Nematoda</taxon>
        <taxon>Chromadorea</taxon>
        <taxon>Rhabditida</taxon>
        <taxon>Rhabditina</taxon>
        <taxon>Rhabditomorpha</taxon>
        <taxon>Rhabditoidea</taxon>
        <taxon>Rhabditidae</taxon>
        <taxon>Diploscapter</taxon>
    </lineage>
</organism>
<dbReference type="AlphaFoldDB" id="A0A2A2L3S1"/>
<accession>A0A2A2L3S1</accession>
<evidence type="ECO:0000313" key="2">
    <source>
        <dbReference type="EMBL" id="PAV80819.1"/>
    </source>
</evidence>
<dbReference type="EMBL" id="LIAE01007226">
    <property type="protein sequence ID" value="PAV80819.1"/>
    <property type="molecule type" value="Genomic_DNA"/>
</dbReference>
<feature type="compositionally biased region" description="Polar residues" evidence="1">
    <location>
        <begin position="166"/>
        <end position="188"/>
    </location>
</feature>
<evidence type="ECO:0000256" key="1">
    <source>
        <dbReference type="SAM" id="MobiDB-lite"/>
    </source>
</evidence>
<feature type="region of interest" description="Disordered" evidence="1">
    <location>
        <begin position="85"/>
        <end position="132"/>
    </location>
</feature>
<dbReference type="EMBL" id="LIAE01007226">
    <property type="protein sequence ID" value="PAV80818.1"/>
    <property type="molecule type" value="Genomic_DNA"/>
</dbReference>
<protein>
    <submittedName>
        <fullName evidence="2">Uncharacterized protein</fullName>
    </submittedName>
</protein>
<name>A0A2A2L3S1_9BILA</name>
<feature type="compositionally biased region" description="Polar residues" evidence="1">
    <location>
        <begin position="244"/>
        <end position="255"/>
    </location>
</feature>
<feature type="compositionally biased region" description="Low complexity" evidence="1">
    <location>
        <begin position="268"/>
        <end position="288"/>
    </location>
</feature>
<feature type="region of interest" description="Disordered" evidence="1">
    <location>
        <begin position="160"/>
        <end position="288"/>
    </location>
</feature>
<dbReference type="Proteomes" id="UP000218231">
    <property type="component" value="Unassembled WGS sequence"/>
</dbReference>
<feature type="compositionally biased region" description="Polar residues" evidence="1">
    <location>
        <begin position="220"/>
        <end position="231"/>
    </location>
</feature>
<evidence type="ECO:0000313" key="3">
    <source>
        <dbReference type="Proteomes" id="UP000218231"/>
    </source>
</evidence>
<feature type="compositionally biased region" description="Low complexity" evidence="1">
    <location>
        <begin position="232"/>
        <end position="243"/>
    </location>
</feature>
<gene>
    <name evidence="2" type="ORF">WR25_17065</name>
</gene>
<feature type="region of interest" description="Disordered" evidence="1">
    <location>
        <begin position="311"/>
        <end position="370"/>
    </location>
</feature>
<sequence>MAVEREFARINLLVAYEEMSSINEIAEFLAQRRIRFEIHYTVTPQSLMAEYENRLRNMQIEGWNNETNGAVSERQQHAQNEVPIQPAQQQGGASTQLPPVRPQQQTQIRQQPAVPEEAKQSRQMPALVEQSQPQQQQLVANIERERLVIAETVTQKRGNVLEWNSGRPQQQATEGNAPTQHQQRQSMPSAVDVRWSGSSDRQTHDQGAKQQTTVKRHFTQPASIQSSNSNTSQPPRQLQQQSSAFGQNFARSTPRQQSQQQPLPAKPSFGSTFSSSATATGASSKLPFTTPVTFTLPKGSANTPATTLSGGFFSHFGSSAPPAARAPPPKNPGFGGGQAPAAAPPQLQNQPPSFSNPAAQQGFSKFGRMN</sequence>
<feature type="compositionally biased region" description="Low complexity" evidence="1">
    <location>
        <begin position="102"/>
        <end position="115"/>
    </location>
</feature>
<keyword evidence="3" id="KW-1185">Reference proteome</keyword>
<feature type="compositionally biased region" description="Low complexity" evidence="1">
    <location>
        <begin position="339"/>
        <end position="352"/>
    </location>
</feature>
<feature type="compositionally biased region" description="Low complexity" evidence="1">
    <location>
        <begin position="311"/>
        <end position="323"/>
    </location>
</feature>
<feature type="compositionally biased region" description="Polar residues" evidence="1">
    <location>
        <begin position="353"/>
        <end position="363"/>
    </location>
</feature>
<reference evidence="2 3" key="1">
    <citation type="journal article" date="2017" name="Curr. Biol.">
        <title>Genome architecture and evolution of a unichromosomal asexual nematode.</title>
        <authorList>
            <person name="Fradin H."/>
            <person name="Zegar C."/>
            <person name="Gutwein M."/>
            <person name="Lucas J."/>
            <person name="Kovtun M."/>
            <person name="Corcoran D."/>
            <person name="Baugh L.R."/>
            <person name="Kiontke K."/>
            <person name="Gunsalus K."/>
            <person name="Fitch D.H."/>
            <person name="Piano F."/>
        </authorList>
    </citation>
    <scope>NUCLEOTIDE SEQUENCE [LARGE SCALE GENOMIC DNA]</scope>
    <source>
        <strain evidence="2">PF1309</strain>
    </source>
</reference>
<comment type="caution">
    <text evidence="2">The sequence shown here is derived from an EMBL/GenBank/DDBJ whole genome shotgun (WGS) entry which is preliminary data.</text>
</comment>
<proteinExistence type="predicted"/>